<dbReference type="Gene3D" id="2.40.70.10">
    <property type="entry name" value="Acid Proteases"/>
    <property type="match status" value="1"/>
</dbReference>
<sequence length="530" mass="60735">MIIKKDSKIVKAKVKRKSLALKAKKESSDEECSTSGSEDEKYAMAVRDFKKFFKRRDRFMRQPRNDKRRFKEAEMIKTNQREFVGGSWSDSGEEDDGKVNNKTCLAAQALSEAAPKANMGPPPGTTPGSEKNYDTRGDQFQLRQLQCKKWPSKENELNTLKKGAKVTSRGRSTKTSDGLTAIQAQQNNLEREIKKVNEKVYAAQVGCEQCKGPHYTKNYPLNEEGKTLEEAYYTQFGGPFQGGEYRATAPGYYQRNNVNPSYQERRQSMEDTLSKFMSESAKRHEENSNLIKEIRAMIDAAIKNQGASIKTLEIQIRQMSKMKRGTMDQNSWKLMELHISITPHIPKGKDPRNFIILDIPEDTKVPLILGIPFLSTVRAKIDIYKRNITLRVGEEKIIFKSVKPAISIIKRVYMLSLSERMEINLEARLIGETLVLNRSLDHFLEDYIELNDLNEPFELRRNQGDDLMPTIKEGEVIEEFRTRDEDLDTGINDYHNDYDASNDEFGLPGWQSQGQSLANRTYKALDGYDQ</sequence>
<evidence type="ECO:0000313" key="3">
    <source>
        <dbReference type="Proteomes" id="UP001151760"/>
    </source>
</evidence>
<evidence type="ECO:0000256" key="1">
    <source>
        <dbReference type="SAM" id="MobiDB-lite"/>
    </source>
</evidence>
<gene>
    <name evidence="2" type="ORF">Tco_1079812</name>
</gene>
<evidence type="ECO:0000313" key="2">
    <source>
        <dbReference type="EMBL" id="GJT90967.1"/>
    </source>
</evidence>
<feature type="region of interest" description="Disordered" evidence="1">
    <location>
        <begin position="20"/>
        <end position="39"/>
    </location>
</feature>
<protein>
    <submittedName>
        <fullName evidence="2">Uncharacterized protein</fullName>
    </submittedName>
</protein>
<name>A0ABQ5HUP2_9ASTR</name>
<keyword evidence="3" id="KW-1185">Reference proteome</keyword>
<dbReference type="EMBL" id="BQNB010019974">
    <property type="protein sequence ID" value="GJT90967.1"/>
    <property type="molecule type" value="Genomic_DNA"/>
</dbReference>
<reference evidence="2" key="2">
    <citation type="submission" date="2022-01" db="EMBL/GenBank/DDBJ databases">
        <authorList>
            <person name="Yamashiro T."/>
            <person name="Shiraishi A."/>
            <person name="Satake H."/>
            <person name="Nakayama K."/>
        </authorList>
    </citation>
    <scope>NUCLEOTIDE SEQUENCE</scope>
</reference>
<comment type="caution">
    <text evidence="2">The sequence shown here is derived from an EMBL/GenBank/DDBJ whole genome shotgun (WGS) entry which is preliminary data.</text>
</comment>
<dbReference type="Proteomes" id="UP001151760">
    <property type="component" value="Unassembled WGS sequence"/>
</dbReference>
<reference evidence="2" key="1">
    <citation type="journal article" date="2022" name="Int. J. Mol. Sci.">
        <title>Draft Genome of Tanacetum Coccineum: Genomic Comparison of Closely Related Tanacetum-Family Plants.</title>
        <authorList>
            <person name="Yamashiro T."/>
            <person name="Shiraishi A."/>
            <person name="Nakayama K."/>
            <person name="Satake H."/>
        </authorList>
    </citation>
    <scope>NUCLEOTIDE SEQUENCE</scope>
</reference>
<organism evidence="2 3">
    <name type="scientific">Tanacetum coccineum</name>
    <dbReference type="NCBI Taxonomy" id="301880"/>
    <lineage>
        <taxon>Eukaryota</taxon>
        <taxon>Viridiplantae</taxon>
        <taxon>Streptophyta</taxon>
        <taxon>Embryophyta</taxon>
        <taxon>Tracheophyta</taxon>
        <taxon>Spermatophyta</taxon>
        <taxon>Magnoliopsida</taxon>
        <taxon>eudicotyledons</taxon>
        <taxon>Gunneridae</taxon>
        <taxon>Pentapetalae</taxon>
        <taxon>asterids</taxon>
        <taxon>campanulids</taxon>
        <taxon>Asterales</taxon>
        <taxon>Asteraceae</taxon>
        <taxon>Asteroideae</taxon>
        <taxon>Anthemideae</taxon>
        <taxon>Anthemidinae</taxon>
        <taxon>Tanacetum</taxon>
    </lineage>
</organism>
<proteinExistence type="predicted"/>
<dbReference type="InterPro" id="IPR021109">
    <property type="entry name" value="Peptidase_aspartic_dom_sf"/>
</dbReference>
<accession>A0ABQ5HUP2</accession>